<dbReference type="Proteomes" id="UP001301958">
    <property type="component" value="Unassembled WGS sequence"/>
</dbReference>
<name>A0AAN7BGX0_9PEZI</name>
<feature type="region of interest" description="Disordered" evidence="1">
    <location>
        <begin position="355"/>
        <end position="383"/>
    </location>
</feature>
<dbReference type="PANTHER" id="PTHR35179">
    <property type="entry name" value="PROTEIN CBG02620"/>
    <property type="match status" value="1"/>
</dbReference>
<organism evidence="2 3">
    <name type="scientific">Podospora fimiseda</name>
    <dbReference type="NCBI Taxonomy" id="252190"/>
    <lineage>
        <taxon>Eukaryota</taxon>
        <taxon>Fungi</taxon>
        <taxon>Dikarya</taxon>
        <taxon>Ascomycota</taxon>
        <taxon>Pezizomycotina</taxon>
        <taxon>Sordariomycetes</taxon>
        <taxon>Sordariomycetidae</taxon>
        <taxon>Sordariales</taxon>
        <taxon>Podosporaceae</taxon>
        <taxon>Podospora</taxon>
    </lineage>
</organism>
<comment type="caution">
    <text evidence="2">The sequence shown here is derived from an EMBL/GenBank/DDBJ whole genome shotgun (WGS) entry which is preliminary data.</text>
</comment>
<evidence type="ECO:0008006" key="4">
    <source>
        <dbReference type="Google" id="ProtNLM"/>
    </source>
</evidence>
<gene>
    <name evidence="2" type="ORF">QBC38DRAFT_488322</name>
</gene>
<reference evidence="2" key="1">
    <citation type="journal article" date="2023" name="Mol. Phylogenet. Evol.">
        <title>Genome-scale phylogeny and comparative genomics of the fungal order Sordariales.</title>
        <authorList>
            <person name="Hensen N."/>
            <person name="Bonometti L."/>
            <person name="Westerberg I."/>
            <person name="Brannstrom I.O."/>
            <person name="Guillou S."/>
            <person name="Cros-Aarteil S."/>
            <person name="Calhoun S."/>
            <person name="Haridas S."/>
            <person name="Kuo A."/>
            <person name="Mondo S."/>
            <person name="Pangilinan J."/>
            <person name="Riley R."/>
            <person name="LaButti K."/>
            <person name="Andreopoulos B."/>
            <person name="Lipzen A."/>
            <person name="Chen C."/>
            <person name="Yan M."/>
            <person name="Daum C."/>
            <person name="Ng V."/>
            <person name="Clum A."/>
            <person name="Steindorff A."/>
            <person name="Ohm R.A."/>
            <person name="Martin F."/>
            <person name="Silar P."/>
            <person name="Natvig D.O."/>
            <person name="Lalanne C."/>
            <person name="Gautier V."/>
            <person name="Ament-Velasquez S.L."/>
            <person name="Kruys A."/>
            <person name="Hutchinson M.I."/>
            <person name="Powell A.J."/>
            <person name="Barry K."/>
            <person name="Miller A.N."/>
            <person name="Grigoriev I.V."/>
            <person name="Debuchy R."/>
            <person name="Gladieux P."/>
            <person name="Hiltunen Thoren M."/>
            <person name="Johannesson H."/>
        </authorList>
    </citation>
    <scope>NUCLEOTIDE SEQUENCE</scope>
    <source>
        <strain evidence="2">CBS 990.96</strain>
    </source>
</reference>
<proteinExistence type="predicted"/>
<protein>
    <recommendedName>
        <fullName evidence="4">Geranylgeranyl pyrophosphate synthetase</fullName>
    </recommendedName>
</protein>
<accession>A0AAN7BGX0</accession>
<keyword evidence="3" id="KW-1185">Reference proteome</keyword>
<evidence type="ECO:0000313" key="3">
    <source>
        <dbReference type="Proteomes" id="UP001301958"/>
    </source>
</evidence>
<dbReference type="EMBL" id="MU865438">
    <property type="protein sequence ID" value="KAK4223146.1"/>
    <property type="molecule type" value="Genomic_DNA"/>
</dbReference>
<dbReference type="AlphaFoldDB" id="A0AAN7BGX0"/>
<reference evidence="2" key="2">
    <citation type="submission" date="2023-05" db="EMBL/GenBank/DDBJ databases">
        <authorList>
            <consortium name="Lawrence Berkeley National Laboratory"/>
            <person name="Steindorff A."/>
            <person name="Hensen N."/>
            <person name="Bonometti L."/>
            <person name="Westerberg I."/>
            <person name="Brannstrom I.O."/>
            <person name="Guillou S."/>
            <person name="Cros-Aarteil S."/>
            <person name="Calhoun S."/>
            <person name="Haridas S."/>
            <person name="Kuo A."/>
            <person name="Mondo S."/>
            <person name="Pangilinan J."/>
            <person name="Riley R."/>
            <person name="Labutti K."/>
            <person name="Andreopoulos B."/>
            <person name="Lipzen A."/>
            <person name="Chen C."/>
            <person name="Yanf M."/>
            <person name="Daum C."/>
            <person name="Ng V."/>
            <person name="Clum A."/>
            <person name="Ohm R."/>
            <person name="Martin F."/>
            <person name="Silar P."/>
            <person name="Natvig D."/>
            <person name="Lalanne C."/>
            <person name="Gautier V."/>
            <person name="Ament-Velasquez S.L."/>
            <person name="Kruys A."/>
            <person name="Hutchinson M.I."/>
            <person name="Powell A.J."/>
            <person name="Barry K."/>
            <person name="Miller A.N."/>
            <person name="Grigoriev I.V."/>
            <person name="Debuchy R."/>
            <person name="Gladieux P."/>
            <person name="Thoren M.H."/>
            <person name="Johannesson H."/>
        </authorList>
    </citation>
    <scope>NUCLEOTIDE SEQUENCE</scope>
    <source>
        <strain evidence="2">CBS 990.96</strain>
    </source>
</reference>
<evidence type="ECO:0000313" key="2">
    <source>
        <dbReference type="EMBL" id="KAK4223146.1"/>
    </source>
</evidence>
<dbReference type="PANTHER" id="PTHR35179:SF1">
    <property type="entry name" value="INTEGRAL MEMBRANE PROTEIN"/>
    <property type="match status" value="1"/>
</dbReference>
<evidence type="ECO:0000256" key="1">
    <source>
        <dbReference type="SAM" id="MobiDB-lite"/>
    </source>
</evidence>
<sequence>MSPRSRIVPASQMLMRGWRRPTWISRNHMDEYEQEWPNTPIRVLDPIANHIPPLVTGDTDPDMFANPVMCTCGFAISTLTGFELHLQNQWRRKAPCPPLHYKIKEYNRYHTTKRGFKPVDQLTNPRYQWLANGHINQTPLDTIELLEVEKKVHEEPEIQLPDMSGLPETGHDSDEKALICSYSSIRGKPGTYYVPGELPILTLHPGSLSMDVHLLLAPRARDIPANDIPHEIKSFDPVFRALDIMNPDFRFDDIDLFAEAPIVADLFKWTIGRPMKPFRFRVSLIHDTLVITYNPDKLRTEFGEKPESQGLSLGKAFEVAATRPGETRGQNYRVVRNRIGPFSCALRYEADAAYYPPGSEPPEEEDPRDEDPPPFRGFGRGTAIPRGRVVPQTDVAEIKAMTGPDDYYERRDDEIIQEQDWMRWMDPGTFYLAYFTRPSHFYATLYIQPMRRLEAIFHQISVADAQKKRDHWQESWIHQSRLRRLVVLIRRLRDNVNKTKSKDCTLIVTPHGLFGKDEHNKILIFERDKSQAKPSVICDADLKRYWDSR</sequence>